<evidence type="ECO:0000313" key="2">
    <source>
        <dbReference type="Proteomes" id="UP000805193"/>
    </source>
</evidence>
<sequence length="499" mass="57982">MASDEHNPSRDRVPFFKDANRVVLKTVFLATVTIGVVFTFHAALQHAVIPGMNKTLSSWSSMIAQLIRDTTVNKTLFKYIITTPARSLHQMLPPPDVLVCRTPQCQNFLESTTRRLRGSKFDPCHDFYKYVCASWEREHPLKRHRIHSVSFDSVTVEHYLQTLKASLKSIKPQSKLGLVFNLCQKKNDTLFSELVQTFLYTLGLDHWPYTAHSAKDVSAEELSYKIGSVYRELGLDTLFSFSIVEDEENRYANEIYTRDPGAPVFYYLFYYIKNSARTRRYSTITNHDLPSTDWNLRFFDTYPRIDPPFRKLQIPMATFNPFLPNDPVVGLFQIPRLAFRTYRSLLDFLYHFIHRYNDRNVTQTLDTTRSCLRIQYSQLKIPGTDQFANAERTSQSDLLDTLSIRAAYEVFRKKIGQRVTKLDVTSRVPFSLDVLFFVQYATSFCQSSTEEYKRTLLTRSSHSPPWLRVNGPLRNFVNFARVFHCPLDSFMNPKSMCGV</sequence>
<proteinExistence type="predicted"/>
<gene>
    <name evidence="1" type="ORF">HPB47_026199</name>
</gene>
<reference evidence="1 2" key="1">
    <citation type="journal article" date="2020" name="Cell">
        <title>Large-Scale Comparative Analyses of Tick Genomes Elucidate Their Genetic Diversity and Vector Capacities.</title>
        <authorList>
            <consortium name="Tick Genome and Microbiome Consortium (TIGMIC)"/>
            <person name="Jia N."/>
            <person name="Wang J."/>
            <person name="Shi W."/>
            <person name="Du L."/>
            <person name="Sun Y."/>
            <person name="Zhan W."/>
            <person name="Jiang J.F."/>
            <person name="Wang Q."/>
            <person name="Zhang B."/>
            <person name="Ji P."/>
            <person name="Bell-Sakyi L."/>
            <person name="Cui X.M."/>
            <person name="Yuan T.T."/>
            <person name="Jiang B.G."/>
            <person name="Yang W.F."/>
            <person name="Lam T.T."/>
            <person name="Chang Q.C."/>
            <person name="Ding S.J."/>
            <person name="Wang X.J."/>
            <person name="Zhu J.G."/>
            <person name="Ruan X.D."/>
            <person name="Zhao L."/>
            <person name="Wei J.T."/>
            <person name="Ye R.Z."/>
            <person name="Que T.C."/>
            <person name="Du C.H."/>
            <person name="Zhou Y.H."/>
            <person name="Cheng J.X."/>
            <person name="Dai P.F."/>
            <person name="Guo W.B."/>
            <person name="Han X.H."/>
            <person name="Huang E.J."/>
            <person name="Li L.F."/>
            <person name="Wei W."/>
            <person name="Gao Y.C."/>
            <person name="Liu J.Z."/>
            <person name="Shao H.Z."/>
            <person name="Wang X."/>
            <person name="Wang C.C."/>
            <person name="Yang T.C."/>
            <person name="Huo Q.B."/>
            <person name="Li W."/>
            <person name="Chen H.Y."/>
            <person name="Chen S.E."/>
            <person name="Zhou L.G."/>
            <person name="Ni X.B."/>
            <person name="Tian J.H."/>
            <person name="Sheng Y."/>
            <person name="Liu T."/>
            <person name="Pan Y.S."/>
            <person name="Xia L.Y."/>
            <person name="Li J."/>
            <person name="Zhao F."/>
            <person name="Cao W.C."/>
        </authorList>
    </citation>
    <scope>NUCLEOTIDE SEQUENCE [LARGE SCALE GENOMIC DNA]</scope>
    <source>
        <strain evidence="1">Iper-2018</strain>
    </source>
</reference>
<name>A0AC60PZT1_IXOPE</name>
<accession>A0AC60PZT1</accession>
<organism evidence="1 2">
    <name type="scientific">Ixodes persulcatus</name>
    <name type="common">Taiga tick</name>
    <dbReference type="NCBI Taxonomy" id="34615"/>
    <lineage>
        <taxon>Eukaryota</taxon>
        <taxon>Metazoa</taxon>
        <taxon>Ecdysozoa</taxon>
        <taxon>Arthropoda</taxon>
        <taxon>Chelicerata</taxon>
        <taxon>Arachnida</taxon>
        <taxon>Acari</taxon>
        <taxon>Parasitiformes</taxon>
        <taxon>Ixodida</taxon>
        <taxon>Ixodoidea</taxon>
        <taxon>Ixodidae</taxon>
        <taxon>Ixodinae</taxon>
        <taxon>Ixodes</taxon>
    </lineage>
</organism>
<dbReference type="EMBL" id="JABSTQ010009693">
    <property type="protein sequence ID" value="KAG0426693.1"/>
    <property type="molecule type" value="Genomic_DNA"/>
</dbReference>
<evidence type="ECO:0000313" key="1">
    <source>
        <dbReference type="EMBL" id="KAG0426693.1"/>
    </source>
</evidence>
<protein>
    <submittedName>
        <fullName evidence="1">Uncharacterized protein</fullName>
    </submittedName>
</protein>
<keyword evidence="2" id="KW-1185">Reference proteome</keyword>
<comment type="caution">
    <text evidence="1">The sequence shown here is derived from an EMBL/GenBank/DDBJ whole genome shotgun (WGS) entry which is preliminary data.</text>
</comment>
<dbReference type="Proteomes" id="UP000805193">
    <property type="component" value="Unassembled WGS sequence"/>
</dbReference>